<keyword evidence="3" id="KW-1185">Reference proteome</keyword>
<dbReference type="InParanoid" id="A0A2T3AB74"/>
<evidence type="ECO:0000313" key="3">
    <source>
        <dbReference type="Proteomes" id="UP000241462"/>
    </source>
</evidence>
<evidence type="ECO:0000256" key="1">
    <source>
        <dbReference type="SAM" id="MobiDB-lite"/>
    </source>
</evidence>
<proteinExistence type="predicted"/>
<feature type="region of interest" description="Disordered" evidence="1">
    <location>
        <begin position="29"/>
        <end position="49"/>
    </location>
</feature>
<sequence length="141" mass="15385">MLPDPLRRFAQHLDDQPYSRTHRTLSIARNGPTTASHPTCLPQTGSSSSPSGILLALLIAKKRHARRMRCSQEQDLGSGTLEGWLDAVAATGRDGKLAYKVLGLCRLMEITGMQRRGDCELSRPDGELCSLTRCRLVAAIG</sequence>
<organism evidence="2 3">
    <name type="scientific">Coniella lustricola</name>
    <dbReference type="NCBI Taxonomy" id="2025994"/>
    <lineage>
        <taxon>Eukaryota</taxon>
        <taxon>Fungi</taxon>
        <taxon>Dikarya</taxon>
        <taxon>Ascomycota</taxon>
        <taxon>Pezizomycotina</taxon>
        <taxon>Sordariomycetes</taxon>
        <taxon>Sordariomycetidae</taxon>
        <taxon>Diaporthales</taxon>
        <taxon>Schizoparmaceae</taxon>
        <taxon>Coniella</taxon>
    </lineage>
</organism>
<feature type="compositionally biased region" description="Polar residues" evidence="1">
    <location>
        <begin position="31"/>
        <end position="49"/>
    </location>
</feature>
<accession>A0A2T3AB74</accession>
<dbReference type="Proteomes" id="UP000241462">
    <property type="component" value="Unassembled WGS sequence"/>
</dbReference>
<name>A0A2T3AB74_9PEZI</name>
<evidence type="ECO:0000313" key="2">
    <source>
        <dbReference type="EMBL" id="PSR90351.1"/>
    </source>
</evidence>
<reference evidence="2 3" key="1">
    <citation type="journal article" date="2018" name="Mycol. Prog.">
        <title>Coniella lustricola, a new species from submerged detritus.</title>
        <authorList>
            <person name="Raudabaugh D.B."/>
            <person name="Iturriaga T."/>
            <person name="Carver A."/>
            <person name="Mondo S."/>
            <person name="Pangilinan J."/>
            <person name="Lipzen A."/>
            <person name="He G."/>
            <person name="Amirebrahimi M."/>
            <person name="Grigoriev I.V."/>
            <person name="Miller A.N."/>
        </authorList>
    </citation>
    <scope>NUCLEOTIDE SEQUENCE [LARGE SCALE GENOMIC DNA]</scope>
    <source>
        <strain evidence="2 3">B22-T-1</strain>
    </source>
</reference>
<protein>
    <submittedName>
        <fullName evidence="2">Uncharacterized protein</fullName>
    </submittedName>
</protein>
<gene>
    <name evidence="2" type="ORF">BD289DRAFT_223098</name>
</gene>
<dbReference type="AlphaFoldDB" id="A0A2T3AB74"/>
<dbReference type="EMBL" id="KZ678421">
    <property type="protein sequence ID" value="PSR90351.1"/>
    <property type="molecule type" value="Genomic_DNA"/>
</dbReference>